<dbReference type="InterPro" id="IPR025875">
    <property type="entry name" value="Leu-rich_rpt_4"/>
</dbReference>
<proteinExistence type="predicted"/>
<dbReference type="InterPro" id="IPR032675">
    <property type="entry name" value="LRR_dom_sf"/>
</dbReference>
<reference evidence="3" key="1">
    <citation type="submission" date="2016-10" db="EMBL/GenBank/DDBJ databases">
        <authorList>
            <person name="Benchimol M."/>
            <person name="Almeida L.G."/>
            <person name="Vasconcelos A.T."/>
            <person name="Perreira-Neves A."/>
            <person name="Rosa I.A."/>
            <person name="Tasca T."/>
            <person name="Bogo M.R."/>
            <person name="de Souza W."/>
        </authorList>
    </citation>
    <scope>NUCLEOTIDE SEQUENCE [LARGE SCALE GENOMIC DNA]</scope>
    <source>
        <strain evidence="3">K</strain>
    </source>
</reference>
<keyword evidence="1" id="KW-0433">Leucine-rich repeat</keyword>
<keyword evidence="2" id="KW-0677">Repeat</keyword>
<evidence type="ECO:0008006" key="5">
    <source>
        <dbReference type="Google" id="ProtNLM"/>
    </source>
</evidence>
<dbReference type="RefSeq" id="XP_068369864.1">
    <property type="nucleotide sequence ID" value="XM_068496971.1"/>
</dbReference>
<evidence type="ECO:0000256" key="1">
    <source>
        <dbReference type="ARBA" id="ARBA00022614"/>
    </source>
</evidence>
<dbReference type="AlphaFoldDB" id="A0A1J4L0W0"/>
<dbReference type="PANTHER" id="PTHR15454:SF56">
    <property type="entry name" value="PROTEIN PHOSPHATASE 1 REGULATORY SUBUNIT 7-RELATED"/>
    <property type="match status" value="1"/>
</dbReference>
<accession>A0A1J4L0W0</accession>
<dbReference type="VEuPathDB" id="TrichDB:TRFO_12988"/>
<name>A0A1J4L0W0_9EUKA</name>
<dbReference type="SUPFAM" id="SSF52058">
    <property type="entry name" value="L domain-like"/>
    <property type="match status" value="1"/>
</dbReference>
<sequence>MNIDDSSLSSRSGRDTIDISQKANSEFPTIVKPNFVLHLYASKNLFTKLPNMSGFTALRDLDLSRNKFVDLSPLSTVINLRSLNISFNRIRDLHFVENLQNLEKLNASNNKITDINSYFPQSLIYLNLSNNELSDLSFLDEKVPSTIEYLDLAGNAIDQVLELKYISLFQQLRILRVGLFENNKDLNIIPFVKHLCPSLQNFDDVEITEDIDDEIFNEDDLYDILVNGTEQQLQEFLLDKESAIHWDSPTFYPYDADVPPTPLKFIEDRLNVIENQFQERFSTPKKGSHSKNENLLQYPERNPAVQNIQQDIVELKQHISQIAELLFVHDKALAHLWEKD</sequence>
<dbReference type="GeneID" id="94831675"/>
<gene>
    <name evidence="3" type="ORF">TRFO_12988</name>
</gene>
<evidence type="ECO:0000313" key="4">
    <source>
        <dbReference type="Proteomes" id="UP000179807"/>
    </source>
</evidence>
<comment type="caution">
    <text evidence="3">The sequence shown here is derived from an EMBL/GenBank/DDBJ whole genome shotgun (WGS) entry which is preliminary data.</text>
</comment>
<dbReference type="InterPro" id="IPR001611">
    <property type="entry name" value="Leu-rich_rpt"/>
</dbReference>
<dbReference type="Pfam" id="PF12799">
    <property type="entry name" value="LRR_4"/>
    <property type="match status" value="1"/>
</dbReference>
<dbReference type="PROSITE" id="PS51450">
    <property type="entry name" value="LRR"/>
    <property type="match status" value="4"/>
</dbReference>
<dbReference type="SMART" id="SM00364">
    <property type="entry name" value="LRR_BAC"/>
    <property type="match status" value="3"/>
</dbReference>
<evidence type="ECO:0000313" key="3">
    <source>
        <dbReference type="EMBL" id="OHT16728.1"/>
    </source>
</evidence>
<dbReference type="PANTHER" id="PTHR15454">
    <property type="entry name" value="NISCHARIN RELATED"/>
    <property type="match status" value="1"/>
</dbReference>
<keyword evidence="4" id="KW-1185">Reference proteome</keyword>
<dbReference type="GO" id="GO:0005737">
    <property type="term" value="C:cytoplasm"/>
    <property type="evidence" value="ECO:0007669"/>
    <property type="project" value="TreeGrafter"/>
</dbReference>
<protein>
    <recommendedName>
        <fullName evidence="5">Leucine Rich Repeat family protein</fullName>
    </recommendedName>
</protein>
<organism evidence="3 4">
    <name type="scientific">Tritrichomonas foetus</name>
    <dbReference type="NCBI Taxonomy" id="1144522"/>
    <lineage>
        <taxon>Eukaryota</taxon>
        <taxon>Metamonada</taxon>
        <taxon>Parabasalia</taxon>
        <taxon>Tritrichomonadida</taxon>
        <taxon>Tritrichomonadidae</taxon>
        <taxon>Tritrichomonas</taxon>
    </lineage>
</organism>
<dbReference type="Gene3D" id="3.80.10.10">
    <property type="entry name" value="Ribonuclease Inhibitor"/>
    <property type="match status" value="2"/>
</dbReference>
<dbReference type="OrthoDB" id="7451790at2759"/>
<dbReference type="Proteomes" id="UP000179807">
    <property type="component" value="Unassembled WGS sequence"/>
</dbReference>
<dbReference type="EMBL" id="MLAK01000078">
    <property type="protein sequence ID" value="OHT16728.1"/>
    <property type="molecule type" value="Genomic_DNA"/>
</dbReference>
<evidence type="ECO:0000256" key="2">
    <source>
        <dbReference type="ARBA" id="ARBA00022737"/>
    </source>
</evidence>